<keyword evidence="2 6" id="KW-0067">ATP-binding</keyword>
<dbReference type="GO" id="GO:0008233">
    <property type="term" value="F:peptidase activity"/>
    <property type="evidence" value="ECO:0007669"/>
    <property type="project" value="UniProtKB-KW"/>
</dbReference>
<dbReference type="Gene3D" id="1.10.8.60">
    <property type="match status" value="1"/>
</dbReference>
<evidence type="ECO:0000259" key="4">
    <source>
        <dbReference type="SMART" id="SM00382"/>
    </source>
</evidence>
<reference evidence="6 7" key="2">
    <citation type="journal article" date="2018" name="Proc. Natl. Acad. Sci.">
        <title>RNAi is a critical determinant of centromere evolution in closely related fungi.</title>
        <authorList>
            <person name="Yadav V."/>
            <person name="Sun S."/>
            <person name="Billmyre R.B."/>
            <person name="Thimmappa B.C."/>
            <person name="Shea T."/>
            <person name="Lintner R."/>
            <person name="Bakkeren G."/>
            <person name="Cuomo C.A."/>
            <person name="Heitman J."/>
            <person name="Sanyal K."/>
        </authorList>
    </citation>
    <scope>NUCLEOTIDE SEQUENCE [LARGE SCALE GENOMIC DNA]</scope>
    <source>
        <strain evidence="6 7">R265</strain>
    </source>
</reference>
<feature type="compositionally biased region" description="Low complexity" evidence="3">
    <location>
        <begin position="342"/>
        <end position="351"/>
    </location>
</feature>
<evidence type="ECO:0000256" key="2">
    <source>
        <dbReference type="ARBA" id="ARBA00022840"/>
    </source>
</evidence>
<dbReference type="SMART" id="SM01086">
    <property type="entry name" value="ClpB_D2-small"/>
    <property type="match status" value="1"/>
</dbReference>
<dbReference type="Gene3D" id="3.40.50.300">
    <property type="entry name" value="P-loop containing nucleotide triphosphate hydrolases"/>
    <property type="match status" value="2"/>
</dbReference>
<gene>
    <name evidence="6" type="ORF">CNBG_0907</name>
</gene>
<name>A0A095C5U6_CRYD2</name>
<dbReference type="HOGENOM" id="CLU_014218_1_2_1"/>
<dbReference type="GO" id="GO:0005759">
    <property type="term" value="C:mitochondrial matrix"/>
    <property type="evidence" value="ECO:0007669"/>
    <property type="project" value="TreeGrafter"/>
</dbReference>
<proteinExistence type="predicted"/>
<dbReference type="PANTHER" id="PTHR48102:SF7">
    <property type="entry name" value="ATP-DEPENDENT CLP PROTEASE ATP-BINDING SUBUNIT CLPX-LIKE, MITOCHONDRIAL"/>
    <property type="match status" value="1"/>
</dbReference>
<accession>A0A095C5U6</accession>
<dbReference type="GO" id="GO:0005524">
    <property type="term" value="F:ATP binding"/>
    <property type="evidence" value="ECO:0007669"/>
    <property type="project" value="UniProtKB-KW"/>
</dbReference>
<dbReference type="GO" id="GO:0016887">
    <property type="term" value="F:ATP hydrolysis activity"/>
    <property type="evidence" value="ECO:0007669"/>
    <property type="project" value="InterPro"/>
</dbReference>
<dbReference type="InterPro" id="IPR027417">
    <property type="entry name" value="P-loop_NTPase"/>
</dbReference>
<feature type="domain" description="Clp ATPase C-terminal" evidence="5">
    <location>
        <begin position="500"/>
        <end position="585"/>
    </location>
</feature>
<reference evidence="6 7" key="1">
    <citation type="journal article" date="2011" name="MBio">
        <title>Genome variation in Cryptococcus gattii, an emerging pathogen of immunocompetent hosts.</title>
        <authorList>
            <person name="D'Souza C.A."/>
            <person name="Kronstad J.W."/>
            <person name="Taylor G."/>
            <person name="Warren R."/>
            <person name="Yuen M."/>
            <person name="Hu G."/>
            <person name="Jung W.H."/>
            <person name="Sham A."/>
            <person name="Kidd S.E."/>
            <person name="Tangen K."/>
            <person name="Lee N."/>
            <person name="Zeilmaker T."/>
            <person name="Sawkins J."/>
            <person name="McVicker G."/>
            <person name="Shah S."/>
            <person name="Gnerre S."/>
            <person name="Griggs A."/>
            <person name="Zeng Q."/>
            <person name="Bartlett K."/>
            <person name="Li W."/>
            <person name="Wang X."/>
            <person name="Heitman J."/>
            <person name="Stajich J.E."/>
            <person name="Fraser J.A."/>
            <person name="Meyer W."/>
            <person name="Carter D."/>
            <person name="Schein J."/>
            <person name="Krzywinski M."/>
            <person name="Kwon-Chung K.J."/>
            <person name="Varma A."/>
            <person name="Wang J."/>
            <person name="Brunham R."/>
            <person name="Fyfe M."/>
            <person name="Ouellette B.F."/>
            <person name="Siddiqui A."/>
            <person name="Marra M."/>
            <person name="Jones S."/>
            <person name="Holt R."/>
            <person name="Birren B.W."/>
            <person name="Galagan J.E."/>
            <person name="Cuomo C.A."/>
        </authorList>
    </citation>
    <scope>NUCLEOTIDE SEQUENCE [LARGE SCALE GENOMIC DNA]</scope>
    <source>
        <strain evidence="6 7">R265</strain>
    </source>
</reference>
<evidence type="ECO:0000313" key="7">
    <source>
        <dbReference type="Proteomes" id="UP000029445"/>
    </source>
</evidence>
<dbReference type="InterPro" id="IPR003959">
    <property type="entry name" value="ATPase_AAA_core"/>
</dbReference>
<dbReference type="Proteomes" id="UP000029445">
    <property type="component" value="Chromosome 2"/>
</dbReference>
<sequence>MPPPHLPSPKNLYSHLSKYVVGQERAKRILSVAVYNHYQRIAPLLPSVNEREPSPPKPSRPQAPPIILESPIPYPPTSSISYSSGSHLSASTFKKKDRASYKPLDPASCQWDPSTAGMSPQDPTITHDLLTLRSREGQWARNGYFEPLQPSVPFQTLSGQTAKRQRVTSEHDKPLSNEKPPKFSKGKAYAASTDSICNDSETPKHDNIRVVEGESVIIEKSNVLMIGPTGTGKTLMARTLARLLNVPFVTCDATTYTQAGYVGEDVENCVLRLLQAANYDVSKAEVGVIHIDEIDKIAKRGGSDMGGGGRDVGGEGVQQALLRLLEGTSLTLSAKAPAISSSTHTSSISSFPPVPGGGVGPGNPSNTPKASSRAVSGDPPGWESNNSSNKGPGGKRSVREGLPGYSSNGGGTPAKGDTFIVDTSNILFVLSGAFVGLEQIINRRIGKGSIGFGAPLPQLTTNFPNQSSPLKGLSTVDLTTYGLIPEFLGRLPILSTLHPLSIDDMVRILTEPNNALLKQYIKLFGNYGSELCFTDKAVREIAREGLDRGGGARGLRGILEEVLLDAMFEVPGSSVRYCLITEDVVRRNCAAHYFSRGQKVAFLEAVERERLS</sequence>
<dbReference type="AlphaFoldDB" id="A0A095C5U6"/>
<dbReference type="PANTHER" id="PTHR48102">
    <property type="entry name" value="ATP-DEPENDENT CLP PROTEASE ATP-BINDING SUBUNIT CLPX-LIKE, MITOCHONDRIAL-RELATED"/>
    <property type="match status" value="1"/>
</dbReference>
<evidence type="ECO:0000256" key="3">
    <source>
        <dbReference type="SAM" id="MobiDB-lite"/>
    </source>
</evidence>
<dbReference type="SUPFAM" id="SSF52540">
    <property type="entry name" value="P-loop containing nucleoside triphosphate hydrolases"/>
    <property type="match status" value="1"/>
</dbReference>
<keyword evidence="1" id="KW-0547">Nucleotide-binding</keyword>
<dbReference type="Pfam" id="PF10431">
    <property type="entry name" value="ClpB_D2-small"/>
    <property type="match status" value="1"/>
</dbReference>
<keyword evidence="7" id="KW-1185">Reference proteome</keyword>
<feature type="region of interest" description="Disordered" evidence="3">
    <location>
        <begin position="150"/>
        <end position="186"/>
    </location>
</feature>
<evidence type="ECO:0000313" key="6">
    <source>
        <dbReference type="EMBL" id="KGB75069.1"/>
    </source>
</evidence>
<feature type="compositionally biased region" description="Polar residues" evidence="3">
    <location>
        <begin position="152"/>
        <end position="162"/>
    </location>
</feature>
<dbReference type="GeneID" id="88177118"/>
<feature type="region of interest" description="Disordered" evidence="3">
    <location>
        <begin position="342"/>
        <end position="414"/>
    </location>
</feature>
<dbReference type="EMBL" id="CP025760">
    <property type="protein sequence ID" value="KGB75069.1"/>
    <property type="molecule type" value="Genomic_DNA"/>
</dbReference>
<dbReference type="GO" id="GO:0051603">
    <property type="term" value="P:proteolysis involved in protein catabolic process"/>
    <property type="evidence" value="ECO:0007669"/>
    <property type="project" value="TreeGrafter"/>
</dbReference>
<dbReference type="OrthoDB" id="1721884at2759"/>
<feature type="compositionally biased region" description="Pro residues" evidence="3">
    <location>
        <begin position="55"/>
        <end position="64"/>
    </location>
</feature>
<keyword evidence="6" id="KW-0645">Protease</keyword>
<dbReference type="InterPro" id="IPR019489">
    <property type="entry name" value="Clp_ATPase_C"/>
</dbReference>
<keyword evidence="6" id="KW-0378">Hydrolase</keyword>
<dbReference type="FunFam" id="1.10.8.60:FF:000138">
    <property type="entry name" value="ATP-dependent Clp protease ATP-binding subunit ClpX"/>
    <property type="match status" value="1"/>
</dbReference>
<dbReference type="Pfam" id="PF07724">
    <property type="entry name" value="AAA_2"/>
    <property type="match status" value="1"/>
</dbReference>
<dbReference type="OMA" id="LIRGDMT"/>
<protein>
    <submittedName>
        <fullName evidence="6">ATP-dependent Clp protease ATP-binding subunit ClpX</fullName>
    </submittedName>
</protein>
<dbReference type="KEGG" id="cdeu:CNBG_0907"/>
<dbReference type="VEuPathDB" id="FungiDB:CNBG_0907"/>
<feature type="compositionally biased region" description="Basic and acidic residues" evidence="3">
    <location>
        <begin position="167"/>
        <end position="181"/>
    </location>
</feature>
<dbReference type="STRING" id="294750.A0A095C5U6"/>
<dbReference type="InterPro" id="IPR050052">
    <property type="entry name" value="ATP-dep_Clp_protease_ClpX"/>
</dbReference>
<evidence type="ECO:0000259" key="5">
    <source>
        <dbReference type="SMART" id="SM01086"/>
    </source>
</evidence>
<dbReference type="RefSeq" id="XP_062881034.1">
    <property type="nucleotide sequence ID" value="XM_063024964.1"/>
</dbReference>
<evidence type="ECO:0000256" key="1">
    <source>
        <dbReference type="ARBA" id="ARBA00022741"/>
    </source>
</evidence>
<organism evidence="6 7">
    <name type="scientific">Cryptococcus deuterogattii (strain R265)</name>
    <name type="common">Cryptococcus gattii VGII (strain R265)</name>
    <dbReference type="NCBI Taxonomy" id="294750"/>
    <lineage>
        <taxon>Eukaryota</taxon>
        <taxon>Fungi</taxon>
        <taxon>Dikarya</taxon>
        <taxon>Basidiomycota</taxon>
        <taxon>Agaricomycotina</taxon>
        <taxon>Tremellomycetes</taxon>
        <taxon>Tremellales</taxon>
        <taxon>Cryptococcaceae</taxon>
        <taxon>Cryptococcus</taxon>
        <taxon>Cryptococcus gattii species complex</taxon>
    </lineage>
</organism>
<feature type="region of interest" description="Disordered" evidence="3">
    <location>
        <begin position="46"/>
        <end position="70"/>
    </location>
</feature>
<dbReference type="InterPro" id="IPR003593">
    <property type="entry name" value="AAA+_ATPase"/>
</dbReference>
<feature type="compositionally biased region" description="Polar residues" evidence="3">
    <location>
        <begin position="111"/>
        <end position="120"/>
    </location>
</feature>
<dbReference type="SMART" id="SM00382">
    <property type="entry name" value="AAA"/>
    <property type="match status" value="1"/>
</dbReference>
<feature type="domain" description="AAA+ ATPase" evidence="4">
    <location>
        <begin position="219"/>
        <end position="446"/>
    </location>
</feature>
<feature type="region of interest" description="Disordered" evidence="3">
    <location>
        <begin position="96"/>
        <end position="120"/>
    </location>
</feature>